<dbReference type="Gene3D" id="2.160.20.80">
    <property type="entry name" value="E3 ubiquitin-protein ligase SopA"/>
    <property type="match status" value="1"/>
</dbReference>
<feature type="signal peptide" evidence="2">
    <location>
        <begin position="1"/>
        <end position="20"/>
    </location>
</feature>
<feature type="region of interest" description="Disordered" evidence="1">
    <location>
        <begin position="350"/>
        <end position="389"/>
    </location>
</feature>
<keyword evidence="4" id="KW-1185">Reference proteome</keyword>
<keyword evidence="2" id="KW-0732">Signal</keyword>
<proteinExistence type="predicted"/>
<name>A0A4U5MT54_STECR</name>
<accession>A0A4U5MT54</accession>
<feature type="chain" id="PRO_5020590148" evidence="2">
    <location>
        <begin position="21"/>
        <end position="407"/>
    </location>
</feature>
<organism evidence="3 4">
    <name type="scientific">Steinernema carpocapsae</name>
    <name type="common">Entomopathogenic nematode</name>
    <dbReference type="NCBI Taxonomy" id="34508"/>
    <lineage>
        <taxon>Eukaryota</taxon>
        <taxon>Metazoa</taxon>
        <taxon>Ecdysozoa</taxon>
        <taxon>Nematoda</taxon>
        <taxon>Chromadorea</taxon>
        <taxon>Rhabditida</taxon>
        <taxon>Tylenchina</taxon>
        <taxon>Panagrolaimomorpha</taxon>
        <taxon>Strongyloidoidea</taxon>
        <taxon>Steinernematidae</taxon>
        <taxon>Steinernema</taxon>
    </lineage>
</organism>
<dbReference type="EMBL" id="AZBU02000006">
    <property type="protein sequence ID" value="TKR72900.1"/>
    <property type="molecule type" value="Genomic_DNA"/>
</dbReference>
<comment type="caution">
    <text evidence="3">The sequence shown here is derived from an EMBL/GenBank/DDBJ whole genome shotgun (WGS) entry which is preliminary data.</text>
</comment>
<dbReference type="Proteomes" id="UP000298663">
    <property type="component" value="Unassembled WGS sequence"/>
</dbReference>
<dbReference type="AlphaFoldDB" id="A0A4U5MT54"/>
<evidence type="ECO:0000256" key="1">
    <source>
        <dbReference type="SAM" id="MobiDB-lite"/>
    </source>
</evidence>
<gene>
    <name evidence="3" type="ORF">L596_020286</name>
</gene>
<evidence type="ECO:0000313" key="4">
    <source>
        <dbReference type="Proteomes" id="UP000298663"/>
    </source>
</evidence>
<protein>
    <submittedName>
        <fullName evidence="3">Uncharacterized protein</fullName>
    </submittedName>
</protein>
<dbReference type="SUPFAM" id="SSF141571">
    <property type="entry name" value="Pentapeptide repeat-like"/>
    <property type="match status" value="1"/>
</dbReference>
<feature type="compositionally biased region" description="Low complexity" evidence="1">
    <location>
        <begin position="365"/>
        <end position="378"/>
    </location>
</feature>
<reference evidence="3 4" key="2">
    <citation type="journal article" date="2019" name="G3 (Bethesda)">
        <title>Hybrid Assembly of the Genome of the Entomopathogenic Nematode Steinernema carpocapsae Identifies the X-Chromosome.</title>
        <authorList>
            <person name="Serra L."/>
            <person name="Macchietto M."/>
            <person name="Macias-Munoz A."/>
            <person name="McGill C.J."/>
            <person name="Rodriguez I.M."/>
            <person name="Rodriguez B."/>
            <person name="Murad R."/>
            <person name="Mortazavi A."/>
        </authorList>
    </citation>
    <scope>NUCLEOTIDE SEQUENCE [LARGE SCALE GENOMIC DNA]</scope>
    <source>
        <strain evidence="3 4">ALL</strain>
    </source>
</reference>
<feature type="compositionally biased region" description="Polar residues" evidence="1">
    <location>
        <begin position="350"/>
        <end position="359"/>
    </location>
</feature>
<evidence type="ECO:0000256" key="2">
    <source>
        <dbReference type="SAM" id="SignalP"/>
    </source>
</evidence>
<evidence type="ECO:0000313" key="3">
    <source>
        <dbReference type="EMBL" id="TKR72900.1"/>
    </source>
</evidence>
<reference evidence="3 4" key="1">
    <citation type="journal article" date="2015" name="Genome Biol.">
        <title>Comparative genomics of Steinernema reveals deeply conserved gene regulatory networks.</title>
        <authorList>
            <person name="Dillman A.R."/>
            <person name="Macchietto M."/>
            <person name="Porter C.F."/>
            <person name="Rogers A."/>
            <person name="Williams B."/>
            <person name="Antoshechkin I."/>
            <person name="Lee M.M."/>
            <person name="Goodwin Z."/>
            <person name="Lu X."/>
            <person name="Lewis E.E."/>
            <person name="Goodrich-Blair H."/>
            <person name="Stock S.P."/>
            <person name="Adams B.J."/>
            <person name="Sternberg P.W."/>
            <person name="Mortazavi A."/>
        </authorList>
    </citation>
    <scope>NUCLEOTIDE SEQUENCE [LARGE SCALE GENOMIC DNA]</scope>
    <source>
        <strain evidence="3 4">ALL</strain>
    </source>
</reference>
<sequence>MPRTALAVAFFALCATAVFGDKSTSSVAKTTTATTTTTTTTTTTMFSPECQDIMAKQYKVGFYVNGHAFNPQFVGPEIGLLEHYNDWAIEKKFKMTGDLEAARLLLGYGNSYIALPYKAGRMTPSIELPGHFNFTPHSEKTVKLNEGKASIGGQFKFSDAKTLGVKFGEVDPTIVTFFDNIIFAGVDGDKKKMFDVQAGNDNVDLDNVDLDNVTLDNVTLDNVTLDNVTLNNVTLNNVTLNNVTLDYNIKYEEGNHFDPTNWISVRNEDSPKALIGVIDGLKILREECQLDERFFGVDCSTGACSVAWSNDRIGYCFSINGCRIANGMKGLFDTILVIPNKSVVKPVLPTTTAEPSSVQGEPYMSESNNNGTETDNNGEQPDVNAESGGQKSAWMVVATIGVVLSAL</sequence>